<dbReference type="AlphaFoldDB" id="A0A4R1BEX6"/>
<reference evidence="1 2" key="1">
    <citation type="submission" date="2019-03" db="EMBL/GenBank/DDBJ databases">
        <authorList>
            <person name="Kim M.K.M."/>
        </authorList>
    </citation>
    <scope>NUCLEOTIDE SEQUENCE [LARGE SCALE GENOMIC DNA]</scope>
    <source>
        <strain evidence="1 2">17J68-12</strain>
    </source>
</reference>
<gene>
    <name evidence="1" type="ORF">EPD60_07860</name>
</gene>
<proteinExistence type="predicted"/>
<organism evidence="1 2">
    <name type="scientific">Flaviaesturariibacter flavus</name>
    <dbReference type="NCBI Taxonomy" id="2502780"/>
    <lineage>
        <taxon>Bacteria</taxon>
        <taxon>Pseudomonadati</taxon>
        <taxon>Bacteroidota</taxon>
        <taxon>Chitinophagia</taxon>
        <taxon>Chitinophagales</taxon>
        <taxon>Chitinophagaceae</taxon>
        <taxon>Flaviaestuariibacter</taxon>
    </lineage>
</organism>
<dbReference type="Proteomes" id="UP000295334">
    <property type="component" value="Unassembled WGS sequence"/>
</dbReference>
<evidence type="ECO:0000313" key="1">
    <source>
        <dbReference type="EMBL" id="TCJ15568.1"/>
    </source>
</evidence>
<name>A0A4R1BEX6_9BACT</name>
<comment type="caution">
    <text evidence="1">The sequence shown here is derived from an EMBL/GenBank/DDBJ whole genome shotgun (WGS) entry which is preliminary data.</text>
</comment>
<keyword evidence="2" id="KW-1185">Reference proteome</keyword>
<protein>
    <submittedName>
        <fullName evidence="1">Uncharacterized protein</fullName>
    </submittedName>
</protein>
<dbReference type="EMBL" id="SJZI01000025">
    <property type="protein sequence ID" value="TCJ15568.1"/>
    <property type="molecule type" value="Genomic_DNA"/>
</dbReference>
<dbReference type="OrthoDB" id="571704at2"/>
<evidence type="ECO:0000313" key="2">
    <source>
        <dbReference type="Proteomes" id="UP000295334"/>
    </source>
</evidence>
<accession>A0A4R1BEX6</accession>
<sequence length="187" mass="21222">MTCWYTARESFGPADGDGWRLYVESSRMPQLKELVGLDGLLCGSVFKPDTNDDEFWEFVVIEESVITSFFTSLSYVRSKVTGIDCNILAVVMNPEIECLGEVLPGFEFLGYDLLDYHFDISPLTNCGGFDETFLPEELNQYGLLTSQKRAREVYKMLPENNPDEDHAECNYFAVWRLVSPELAVSPP</sequence>